<gene>
    <name evidence="5" type="ORF">AXF42_Ash016658</name>
</gene>
<dbReference type="EMBL" id="KZ452038">
    <property type="protein sequence ID" value="PKA49469.1"/>
    <property type="molecule type" value="Genomic_DNA"/>
</dbReference>
<dbReference type="GO" id="GO:0003713">
    <property type="term" value="F:transcription coactivator activity"/>
    <property type="evidence" value="ECO:0007669"/>
    <property type="project" value="TreeGrafter"/>
</dbReference>
<dbReference type="GO" id="GO:0005634">
    <property type="term" value="C:nucleus"/>
    <property type="evidence" value="ECO:0007669"/>
    <property type="project" value="UniProtKB-SubCell"/>
</dbReference>
<accession>A0A2I0A1Q1</accession>
<proteinExistence type="predicted"/>
<evidence type="ECO:0000313" key="5">
    <source>
        <dbReference type="EMBL" id="PKA49469.1"/>
    </source>
</evidence>
<name>A0A2I0A1Q1_9ASPA</name>
<dbReference type="Proteomes" id="UP000236161">
    <property type="component" value="Unassembled WGS sequence"/>
</dbReference>
<keyword evidence="4" id="KW-0539">Nucleus</keyword>
<keyword evidence="6" id="KW-1185">Reference proteome</keyword>
<sequence length="163" mass="18103">MPAARVDLAELKSQLVRRLGQERARHVQVRQNGDLGSDDLKRWVEGRGSVQAEQPSKRRQVNSRGVEGEIVWEETGVLEQKDDLPLIKQSFSAPLGISFCPASVGGGRSLPPAGSLSIGRINNLSNNSSSYHTEELRKKMERIVEAHGLRGLKECVYFIYNAH</sequence>
<keyword evidence="3" id="KW-0804">Transcription</keyword>
<evidence type="ECO:0000256" key="3">
    <source>
        <dbReference type="ARBA" id="ARBA00023163"/>
    </source>
</evidence>
<dbReference type="AlphaFoldDB" id="A0A2I0A1Q1"/>
<comment type="subcellular location">
    <subcellularLocation>
        <location evidence="1">Nucleus</location>
    </subcellularLocation>
</comment>
<dbReference type="PANTHER" id="PTHR21277:SF5">
    <property type="entry name" value="TRANSCRIPTIONAL ADAPTER 1"/>
    <property type="match status" value="1"/>
</dbReference>
<dbReference type="InterPro" id="IPR024738">
    <property type="entry name" value="Hfi1/Tada1"/>
</dbReference>
<dbReference type="GO" id="GO:0006357">
    <property type="term" value="P:regulation of transcription by RNA polymerase II"/>
    <property type="evidence" value="ECO:0007669"/>
    <property type="project" value="TreeGrafter"/>
</dbReference>
<protein>
    <submittedName>
        <fullName evidence="5">Uncharacterized protein</fullName>
    </submittedName>
</protein>
<dbReference type="GO" id="GO:0000124">
    <property type="term" value="C:SAGA complex"/>
    <property type="evidence" value="ECO:0007669"/>
    <property type="project" value="UniProtKB-ARBA"/>
</dbReference>
<evidence type="ECO:0000256" key="1">
    <source>
        <dbReference type="ARBA" id="ARBA00004123"/>
    </source>
</evidence>
<reference evidence="5 6" key="1">
    <citation type="journal article" date="2017" name="Nature">
        <title>The Apostasia genome and the evolution of orchids.</title>
        <authorList>
            <person name="Zhang G.Q."/>
            <person name="Liu K.W."/>
            <person name="Li Z."/>
            <person name="Lohaus R."/>
            <person name="Hsiao Y.Y."/>
            <person name="Niu S.C."/>
            <person name="Wang J.Y."/>
            <person name="Lin Y.C."/>
            <person name="Xu Q."/>
            <person name="Chen L.J."/>
            <person name="Yoshida K."/>
            <person name="Fujiwara S."/>
            <person name="Wang Z.W."/>
            <person name="Zhang Y.Q."/>
            <person name="Mitsuda N."/>
            <person name="Wang M."/>
            <person name="Liu G.H."/>
            <person name="Pecoraro L."/>
            <person name="Huang H.X."/>
            <person name="Xiao X.J."/>
            <person name="Lin M."/>
            <person name="Wu X.Y."/>
            <person name="Wu W.L."/>
            <person name="Chen Y.Y."/>
            <person name="Chang S.B."/>
            <person name="Sakamoto S."/>
            <person name="Ohme-Takagi M."/>
            <person name="Yagi M."/>
            <person name="Zeng S.J."/>
            <person name="Shen C.Y."/>
            <person name="Yeh C.M."/>
            <person name="Luo Y.B."/>
            <person name="Tsai W.C."/>
            <person name="Van de Peer Y."/>
            <person name="Liu Z.J."/>
        </authorList>
    </citation>
    <scope>NUCLEOTIDE SEQUENCE [LARGE SCALE GENOMIC DNA]</scope>
    <source>
        <strain evidence="6">cv. Shenzhen</strain>
        <tissue evidence="5">Stem</tissue>
    </source>
</reference>
<evidence type="ECO:0000256" key="2">
    <source>
        <dbReference type="ARBA" id="ARBA00023015"/>
    </source>
</evidence>
<dbReference type="PANTHER" id="PTHR21277">
    <property type="entry name" value="TRANSCRIPTIONAL ADAPTER 1"/>
    <property type="match status" value="1"/>
</dbReference>
<evidence type="ECO:0000256" key="4">
    <source>
        <dbReference type="ARBA" id="ARBA00023242"/>
    </source>
</evidence>
<dbReference type="OrthoDB" id="10264870at2759"/>
<organism evidence="5 6">
    <name type="scientific">Apostasia shenzhenica</name>
    <dbReference type="NCBI Taxonomy" id="1088818"/>
    <lineage>
        <taxon>Eukaryota</taxon>
        <taxon>Viridiplantae</taxon>
        <taxon>Streptophyta</taxon>
        <taxon>Embryophyta</taxon>
        <taxon>Tracheophyta</taxon>
        <taxon>Spermatophyta</taxon>
        <taxon>Magnoliopsida</taxon>
        <taxon>Liliopsida</taxon>
        <taxon>Asparagales</taxon>
        <taxon>Orchidaceae</taxon>
        <taxon>Apostasioideae</taxon>
        <taxon>Apostasia</taxon>
    </lineage>
</organism>
<evidence type="ECO:0000313" key="6">
    <source>
        <dbReference type="Proteomes" id="UP000236161"/>
    </source>
</evidence>
<keyword evidence="2" id="KW-0805">Transcription regulation</keyword>